<dbReference type="CDD" id="cd22851">
    <property type="entry name" value="SMN_N"/>
    <property type="match status" value="1"/>
</dbReference>
<proteinExistence type="predicted"/>
<comment type="caution">
    <text evidence="1">The sequence shown here is derived from an EMBL/GenBank/DDBJ whole genome shotgun (WGS) entry which is preliminary data.</text>
</comment>
<name>A0A9W7W506_9PEZI</name>
<reference evidence="1 2" key="1">
    <citation type="journal article" date="2018" name="IMA Fungus">
        <title>IMA Genome-F 10: Nine draft genome sequences of Claviceps purpurea s.lat., including C. arundinis, C. humidiphila, and C. cf. spartinae, pseudomolecules for the pitch canker pathogen Fusarium circinatum, draft genome of Davidsoniella eucalypti, Grosmannia galeiformis, Quambalaria eucalypti, and Teratosphaeria destructans.</title>
        <authorList>
            <person name="Wingfield B.D."/>
            <person name="Liu M."/>
            <person name="Nguyen H.D."/>
            <person name="Lane F.A."/>
            <person name="Morgan S.W."/>
            <person name="De Vos L."/>
            <person name="Wilken P.M."/>
            <person name="Duong T.A."/>
            <person name="Aylward J."/>
            <person name="Coetzee M.P."/>
            <person name="Dadej K."/>
            <person name="De Beer Z.W."/>
            <person name="Findlay W."/>
            <person name="Havenga M."/>
            <person name="Kolarik M."/>
            <person name="Menzies J.G."/>
            <person name="Naidoo K."/>
            <person name="Pochopski O."/>
            <person name="Shoukouhi P."/>
            <person name="Santana Q.C."/>
            <person name="Seifert K.A."/>
            <person name="Soal N."/>
            <person name="Steenkamp E.T."/>
            <person name="Tatham C.T."/>
            <person name="van der Nest M.A."/>
            <person name="Wingfield M.J."/>
        </authorList>
    </citation>
    <scope>NUCLEOTIDE SEQUENCE [LARGE SCALE GENOMIC DNA]</scope>
    <source>
        <strain evidence="1">CMW44962</strain>
    </source>
</reference>
<evidence type="ECO:0000313" key="1">
    <source>
        <dbReference type="EMBL" id="KAH9836917.1"/>
    </source>
</evidence>
<protein>
    <submittedName>
        <fullName evidence="1">Smn family protein smn1</fullName>
    </submittedName>
</protein>
<dbReference type="EMBL" id="RIBY02000802">
    <property type="protein sequence ID" value="KAH9836917.1"/>
    <property type="molecule type" value="Genomic_DNA"/>
</dbReference>
<evidence type="ECO:0000313" key="2">
    <source>
        <dbReference type="Proteomes" id="UP001138500"/>
    </source>
</evidence>
<dbReference type="Proteomes" id="UP001138500">
    <property type="component" value="Unassembled WGS sequence"/>
</dbReference>
<dbReference type="OrthoDB" id="197400at2759"/>
<gene>
    <name evidence="1" type="ORF">Tdes44962_MAKER08397</name>
</gene>
<keyword evidence="2" id="KW-1185">Reference proteome</keyword>
<sequence length="260" mass="28584">MAEEENPHLSHAEVWDDSVLVESWNEALAEYKKYHSLAAEGEKIDIVLDEAEDGEVEDAAAQDETAHDHDVTVEQPPQVNGAEAEPATALPANGTAAPPVAPALPGGTAVPQVLMSTGTTSTHLAIEILLMRCCSARRRSQEHHDELVLCWLLHWSLRGAAEGLRRHAATGLTCDQPQACLEALVSPALYVVSWDDRGSEIKPVLSHGSELRQSSGLCWTHLSMFPDANRHHLKELNWRFKRSRPGHCCLHDPPLGWTRC</sequence>
<dbReference type="AlphaFoldDB" id="A0A9W7W506"/>
<accession>A0A9W7W506</accession>
<organism evidence="1 2">
    <name type="scientific">Teratosphaeria destructans</name>
    <dbReference type="NCBI Taxonomy" id="418781"/>
    <lineage>
        <taxon>Eukaryota</taxon>
        <taxon>Fungi</taxon>
        <taxon>Dikarya</taxon>
        <taxon>Ascomycota</taxon>
        <taxon>Pezizomycotina</taxon>
        <taxon>Dothideomycetes</taxon>
        <taxon>Dothideomycetidae</taxon>
        <taxon>Mycosphaerellales</taxon>
        <taxon>Teratosphaeriaceae</taxon>
        <taxon>Teratosphaeria</taxon>
    </lineage>
</organism>
<reference evidence="1 2" key="2">
    <citation type="journal article" date="2021" name="Curr. Genet.">
        <title>Genetic response to nitrogen starvation in the aggressive Eucalyptus foliar pathogen Teratosphaeria destructans.</title>
        <authorList>
            <person name="Havenga M."/>
            <person name="Wingfield B.D."/>
            <person name="Wingfield M.J."/>
            <person name="Dreyer L.L."/>
            <person name="Roets F."/>
            <person name="Aylward J."/>
        </authorList>
    </citation>
    <scope>NUCLEOTIDE SEQUENCE [LARGE SCALE GENOMIC DNA]</scope>
    <source>
        <strain evidence="1">CMW44962</strain>
    </source>
</reference>